<comment type="similarity">
    <text evidence="2">Belongs to the FKBP-type PPIase family.</text>
</comment>
<accession>A0A7X4K9U0</accession>
<dbReference type="InterPro" id="IPR046357">
    <property type="entry name" value="PPIase_dom_sf"/>
</dbReference>
<dbReference type="AlphaFoldDB" id="A0A7X4K9U0"/>
<reference evidence="9 10" key="1">
    <citation type="submission" date="2019-12" db="EMBL/GenBank/DDBJ databases">
        <title>Novel species isolated from a subtropical stream in China.</title>
        <authorList>
            <person name="Lu H."/>
        </authorList>
    </citation>
    <scope>NUCLEOTIDE SEQUENCE [LARGE SCALE GENOMIC DNA]</scope>
    <source>
        <strain evidence="9 10">FT55W</strain>
    </source>
</reference>
<keyword evidence="3 6" id="KW-0697">Rotamase</keyword>
<feature type="signal peptide" evidence="7">
    <location>
        <begin position="1"/>
        <end position="18"/>
    </location>
</feature>
<keyword evidence="4 6" id="KW-0413">Isomerase</keyword>
<dbReference type="Pfam" id="PF13946">
    <property type="entry name" value="DUF4214"/>
    <property type="match status" value="1"/>
</dbReference>
<keyword evidence="10" id="KW-1185">Reference proteome</keyword>
<evidence type="ECO:0000256" key="2">
    <source>
        <dbReference type="ARBA" id="ARBA00006577"/>
    </source>
</evidence>
<evidence type="ECO:0000256" key="5">
    <source>
        <dbReference type="ARBA" id="ARBA00056164"/>
    </source>
</evidence>
<comment type="caution">
    <text evidence="9">The sequence shown here is derived from an EMBL/GenBank/DDBJ whole genome shotgun (WGS) entry which is preliminary data.</text>
</comment>
<comment type="catalytic activity">
    <reaction evidence="1 6">
        <text>[protein]-peptidylproline (omega=180) = [protein]-peptidylproline (omega=0)</text>
        <dbReference type="Rhea" id="RHEA:16237"/>
        <dbReference type="Rhea" id="RHEA-COMP:10747"/>
        <dbReference type="Rhea" id="RHEA-COMP:10748"/>
        <dbReference type="ChEBI" id="CHEBI:83833"/>
        <dbReference type="ChEBI" id="CHEBI:83834"/>
        <dbReference type="EC" id="5.2.1.8"/>
    </reaction>
</comment>
<dbReference type="FunFam" id="3.10.50.40:FF:000006">
    <property type="entry name" value="Peptidyl-prolyl cis-trans isomerase"/>
    <property type="match status" value="1"/>
</dbReference>
<dbReference type="Gene3D" id="1.10.3130.20">
    <property type="entry name" value="Phycobilisome linker domain"/>
    <property type="match status" value="1"/>
</dbReference>
<dbReference type="EC" id="5.2.1.8" evidence="6"/>
<dbReference type="Pfam" id="PF00254">
    <property type="entry name" value="FKBP_C"/>
    <property type="match status" value="1"/>
</dbReference>
<evidence type="ECO:0000313" key="9">
    <source>
        <dbReference type="EMBL" id="MYM66351.1"/>
    </source>
</evidence>
<dbReference type="InterPro" id="IPR038255">
    <property type="entry name" value="PBS_linker_sf"/>
</dbReference>
<dbReference type="Gene3D" id="3.10.50.40">
    <property type="match status" value="1"/>
</dbReference>
<dbReference type="PROSITE" id="PS51257">
    <property type="entry name" value="PROKAR_LIPOPROTEIN"/>
    <property type="match status" value="1"/>
</dbReference>
<proteinExistence type="inferred from homology"/>
<evidence type="ECO:0000256" key="6">
    <source>
        <dbReference type="PROSITE-ProRule" id="PRU00277"/>
    </source>
</evidence>
<gene>
    <name evidence="9" type="ORF">GTP45_05810</name>
</gene>
<organism evidence="9 10">
    <name type="scientific">Duganella rivi</name>
    <dbReference type="NCBI Taxonomy" id="2666083"/>
    <lineage>
        <taxon>Bacteria</taxon>
        <taxon>Pseudomonadati</taxon>
        <taxon>Pseudomonadota</taxon>
        <taxon>Betaproteobacteria</taxon>
        <taxon>Burkholderiales</taxon>
        <taxon>Oxalobacteraceae</taxon>
        <taxon>Telluria group</taxon>
        <taxon>Duganella</taxon>
    </lineage>
</organism>
<evidence type="ECO:0000259" key="8">
    <source>
        <dbReference type="PROSITE" id="PS50059"/>
    </source>
</evidence>
<dbReference type="PANTHER" id="PTHR43811">
    <property type="entry name" value="FKBP-TYPE PEPTIDYL-PROLYL CIS-TRANS ISOMERASE FKPA"/>
    <property type="match status" value="1"/>
</dbReference>
<dbReference type="PANTHER" id="PTHR43811:SF19">
    <property type="entry name" value="39 KDA FK506-BINDING NUCLEAR PROTEIN"/>
    <property type="match status" value="1"/>
</dbReference>
<evidence type="ECO:0000256" key="1">
    <source>
        <dbReference type="ARBA" id="ARBA00000971"/>
    </source>
</evidence>
<protein>
    <recommendedName>
        <fullName evidence="6">peptidylprolyl isomerase</fullName>
        <ecNumber evidence="6">5.2.1.8</ecNumber>
    </recommendedName>
</protein>
<dbReference type="GO" id="GO:0003755">
    <property type="term" value="F:peptidyl-prolyl cis-trans isomerase activity"/>
    <property type="evidence" value="ECO:0007669"/>
    <property type="project" value="UniProtKB-KW"/>
</dbReference>
<dbReference type="InterPro" id="IPR001179">
    <property type="entry name" value="PPIase_FKBP_dom"/>
</dbReference>
<name>A0A7X4K9U0_9BURK</name>
<dbReference type="RefSeq" id="WP_161012941.1">
    <property type="nucleotide sequence ID" value="NZ_WWCK01000002.1"/>
</dbReference>
<dbReference type="PROSITE" id="PS50059">
    <property type="entry name" value="FKBP_PPIASE"/>
    <property type="match status" value="1"/>
</dbReference>
<dbReference type="EMBL" id="WWCK01000002">
    <property type="protein sequence ID" value="MYM66351.1"/>
    <property type="molecule type" value="Genomic_DNA"/>
</dbReference>
<dbReference type="Proteomes" id="UP000450012">
    <property type="component" value="Unassembled WGS sequence"/>
</dbReference>
<sequence>MRTSLLCASLITAFLVTACGGDTTSPSNDTPQRMRQAATTAATSAATPIIFTGLRSNYSITAASGGYLVTDTTGSEAARVVAATARLRFSDSSLSFDVDGIPGQVYRLYRAAFARTPDAAGLGYWIGASDQGADLLSIAQGFVSSDEFKTLYAQANTNTAVVQQYYANVLNRAGDQGGIDYWVGILDRKADTLAGVLASFSGSAENKAGTAGAVQNGIAYMEYGVNYPAYAKAFPLRTAYRQRISAPTTDYLTISGDCAGYASYTTKAPASVTFEGNSALLSETNASLGLTVCSPASLAWTIRDYFDADDALLGHSQSNSDYDITSSAQRSLPASAKVGDRGVYATQQLYADSSKSGNPGQRVLSYEVTADGNASDSAILKLSAAHTSAAGQATFSRSFSYRIGAQGTLSLLSVDEVYSNGLHLIYTVNPANAQPARLTVTDSVVGTGSAAVAGQTLTVNYTGWLYDPNAPGFKGKQFDSSAGRSAFSFTLGAGMVIQGWDQGMVGMKVGGKRTLLIPSNLGYGTAGAGGSIPGNAALVFDVELVGIK</sequence>
<evidence type="ECO:0000256" key="4">
    <source>
        <dbReference type="ARBA" id="ARBA00023235"/>
    </source>
</evidence>
<feature type="chain" id="PRO_5030833223" description="peptidylprolyl isomerase" evidence="7">
    <location>
        <begin position="19"/>
        <end position="548"/>
    </location>
</feature>
<feature type="domain" description="PPIase FKBP-type" evidence="8">
    <location>
        <begin position="454"/>
        <end position="548"/>
    </location>
</feature>
<dbReference type="SUPFAM" id="SSF54534">
    <property type="entry name" value="FKBP-like"/>
    <property type="match status" value="1"/>
</dbReference>
<keyword evidence="7" id="KW-0732">Signal</keyword>
<evidence type="ECO:0000313" key="10">
    <source>
        <dbReference type="Proteomes" id="UP000450012"/>
    </source>
</evidence>
<evidence type="ECO:0000256" key="3">
    <source>
        <dbReference type="ARBA" id="ARBA00023110"/>
    </source>
</evidence>
<dbReference type="InterPro" id="IPR025282">
    <property type="entry name" value="DUF4214"/>
</dbReference>
<evidence type="ECO:0000256" key="7">
    <source>
        <dbReference type="SAM" id="SignalP"/>
    </source>
</evidence>
<comment type="function">
    <text evidence="5">PPIases accelerate the folding of proteins.</text>
</comment>